<evidence type="ECO:0000313" key="5">
    <source>
        <dbReference type="EMBL" id="JAV87964.1"/>
    </source>
</evidence>
<sequence length="230" mass="26203">MESLIKLNNQTAGRDKIARLLQYLSRYLWHRFQYHQKGGVHNLKALEYQLSTFRKLLRFGRCVESLYTVAQSWQNPNLSIRLSVTLSKICHAIFLFADHILWLGRSDLYTINTDKWSSISNRYWLFSIIMNLVRDFYEILVILKTNRSRILPKYGLKDFNDIFSCSANAAICVQGYQNVVVDTVKNCCDVFIPLTALGHTKLSPGTIGLLGVISSIAGIISLVQPAAKLV</sequence>
<evidence type="ECO:0000256" key="3">
    <source>
        <dbReference type="ARBA" id="ARBA00023140"/>
    </source>
</evidence>
<dbReference type="InterPro" id="IPR008733">
    <property type="entry name" value="PEX11"/>
</dbReference>
<dbReference type="AlphaFoldDB" id="A0A1Y1MQK5"/>
<dbReference type="GO" id="GO:0005778">
    <property type="term" value="C:peroxisomal membrane"/>
    <property type="evidence" value="ECO:0007669"/>
    <property type="project" value="UniProtKB-SubCell"/>
</dbReference>
<evidence type="ECO:0000256" key="4">
    <source>
        <dbReference type="ARBA" id="ARBA00046271"/>
    </source>
</evidence>
<evidence type="ECO:0008006" key="6">
    <source>
        <dbReference type="Google" id="ProtNLM"/>
    </source>
</evidence>
<dbReference type="Pfam" id="PF05648">
    <property type="entry name" value="PEX11"/>
    <property type="match status" value="1"/>
</dbReference>
<dbReference type="RefSeq" id="XP_031327712.1">
    <property type="nucleotide sequence ID" value="XM_031471852.1"/>
</dbReference>
<reference evidence="5" key="1">
    <citation type="journal article" date="2016" name="Sci. Rep.">
        <title>Molecular characterization of firefly nuptial gifts: a multi-omics approach sheds light on postcopulatory sexual selection.</title>
        <authorList>
            <person name="Al-Wathiqui N."/>
            <person name="Fallon T.R."/>
            <person name="South A."/>
            <person name="Weng J.K."/>
            <person name="Lewis S.M."/>
        </authorList>
    </citation>
    <scope>NUCLEOTIDE SEQUENCE</scope>
</reference>
<keyword evidence="1" id="KW-0962">Peroxisome biogenesis</keyword>
<dbReference type="PANTHER" id="PTHR12652:SF50">
    <property type="entry name" value="PEROXIN 11"/>
    <property type="match status" value="1"/>
</dbReference>
<dbReference type="GeneID" id="116158972"/>
<protein>
    <recommendedName>
        <fullName evidence="6">Peroxisomal membrane protein 11B</fullName>
    </recommendedName>
</protein>
<keyword evidence="2" id="KW-0472">Membrane</keyword>
<accession>A0A1Y1MQK5</accession>
<keyword evidence="3" id="KW-0576">Peroxisome</keyword>
<evidence type="ECO:0000256" key="1">
    <source>
        <dbReference type="ARBA" id="ARBA00022593"/>
    </source>
</evidence>
<proteinExistence type="predicted"/>
<evidence type="ECO:0000256" key="2">
    <source>
        <dbReference type="ARBA" id="ARBA00023136"/>
    </source>
</evidence>
<dbReference type="GO" id="GO:0016559">
    <property type="term" value="P:peroxisome fission"/>
    <property type="evidence" value="ECO:0007669"/>
    <property type="project" value="InterPro"/>
</dbReference>
<dbReference type="KEGG" id="ppyr:116158972"/>
<comment type="subcellular location">
    <subcellularLocation>
        <location evidence="4">Peroxisome membrane</location>
    </subcellularLocation>
</comment>
<dbReference type="PANTHER" id="PTHR12652">
    <property type="entry name" value="PEROXISOMAL BIOGENESIS FACTOR 11"/>
    <property type="match status" value="1"/>
</dbReference>
<dbReference type="EMBL" id="GEZM01024110">
    <property type="protein sequence ID" value="JAV87964.1"/>
    <property type="molecule type" value="Transcribed_RNA"/>
</dbReference>
<name>A0A1Y1MQK5_PHOPY</name>
<dbReference type="OrthoDB" id="411017at2759"/>
<organism evidence="5">
    <name type="scientific">Photinus pyralis</name>
    <name type="common">Common eastern firefly</name>
    <name type="synonym">Lampyris pyralis</name>
    <dbReference type="NCBI Taxonomy" id="7054"/>
    <lineage>
        <taxon>Eukaryota</taxon>
        <taxon>Metazoa</taxon>
        <taxon>Ecdysozoa</taxon>
        <taxon>Arthropoda</taxon>
        <taxon>Hexapoda</taxon>
        <taxon>Insecta</taxon>
        <taxon>Pterygota</taxon>
        <taxon>Neoptera</taxon>
        <taxon>Endopterygota</taxon>
        <taxon>Coleoptera</taxon>
        <taxon>Polyphaga</taxon>
        <taxon>Elateriformia</taxon>
        <taxon>Elateroidea</taxon>
        <taxon>Lampyridae</taxon>
        <taxon>Lampyrinae</taxon>
        <taxon>Photinus</taxon>
    </lineage>
</organism>